<dbReference type="EMBL" id="JBEGCI010000007">
    <property type="protein sequence ID" value="MEQ6888925.1"/>
    <property type="molecule type" value="Genomic_DNA"/>
</dbReference>
<dbReference type="PANTHER" id="PTHR30290">
    <property type="entry name" value="PERIPLASMIC BINDING COMPONENT OF ABC TRANSPORTER"/>
    <property type="match status" value="1"/>
</dbReference>
<dbReference type="RefSeq" id="WP_349758455.1">
    <property type="nucleotide sequence ID" value="NZ_JBEGCI010000007.1"/>
</dbReference>
<feature type="signal peptide" evidence="5">
    <location>
        <begin position="1"/>
        <end position="24"/>
    </location>
</feature>
<dbReference type="PANTHER" id="PTHR30290:SF9">
    <property type="entry name" value="OLIGOPEPTIDE-BINDING PROTEIN APPA"/>
    <property type="match status" value="1"/>
</dbReference>
<gene>
    <name evidence="7" type="ORF">ABE957_09600</name>
</gene>
<feature type="domain" description="Solute-binding protein family 5" evidence="6">
    <location>
        <begin position="67"/>
        <end position="438"/>
    </location>
</feature>
<proteinExistence type="inferred from homology"/>
<dbReference type="Pfam" id="PF00496">
    <property type="entry name" value="SBP_bac_5"/>
    <property type="match status" value="1"/>
</dbReference>
<feature type="compositionally biased region" description="Polar residues" evidence="4">
    <location>
        <begin position="177"/>
        <end position="189"/>
    </location>
</feature>
<dbReference type="InterPro" id="IPR000914">
    <property type="entry name" value="SBP_5_dom"/>
</dbReference>
<evidence type="ECO:0000313" key="7">
    <source>
        <dbReference type="EMBL" id="MEQ6888925.1"/>
    </source>
</evidence>
<evidence type="ECO:0000256" key="4">
    <source>
        <dbReference type="SAM" id="MobiDB-lite"/>
    </source>
</evidence>
<dbReference type="Gene3D" id="3.90.76.10">
    <property type="entry name" value="Dipeptide-binding Protein, Domain 1"/>
    <property type="match status" value="1"/>
</dbReference>
<dbReference type="Gene3D" id="3.10.105.10">
    <property type="entry name" value="Dipeptide-binding Protein, Domain 3"/>
    <property type="match status" value="1"/>
</dbReference>
<dbReference type="CDD" id="cd08498">
    <property type="entry name" value="PBP2_NikA_DppA_OppA_like_2"/>
    <property type="match status" value="1"/>
</dbReference>
<feature type="region of interest" description="Disordered" evidence="4">
    <location>
        <begin position="173"/>
        <end position="194"/>
    </location>
</feature>
<dbReference type="InterPro" id="IPR039424">
    <property type="entry name" value="SBP_5"/>
</dbReference>
<dbReference type="Gene3D" id="3.40.190.10">
    <property type="entry name" value="Periplasmic binding protein-like II"/>
    <property type="match status" value="1"/>
</dbReference>
<evidence type="ECO:0000256" key="2">
    <source>
        <dbReference type="ARBA" id="ARBA00022448"/>
    </source>
</evidence>
<sequence>MKPIEKTLAMTLLATCMATGAAHAKTITWADTSDVYSMDPHGQAISPTLAFLHHIYEPLVRYNKELEIEPALATGWEVVEPDLWRFTLREGVTFHDGSAFTAEDVVASLQRATHPDSPIRGNLPAVARVEKVDERTVDIHLNGNYPLLLNDLTNVYVLDKTWMDEHGALDPVDPSKGEQSYATTHTNGTGPFVLDTRRPDAETVLTVNEQWWDEAQHNLTRIEFTPIASDATRVSALLSGQIDMMLSVPLQDISRLENAPGFNILETPGLRTIMLALNQTPETLGDSGAGDNPLRDLGVRKALYQAINMELIRDKLMRGKSRNAALPVAPAVPGYDASLDERFPYDPEAARQLLAEAGYPDGFSIGLDCPNDRYVRDEEICQAIAAMWARVGVETRVNARNASNHWQTALNGGSDVWMFGWATLPMLDSFSILSQVLTSPHDKYGAWNPGGYENAEVDTLVEKISVAQDEQERLSMIAEAFAITKAEVPLIPLHQQPLIWATNDNIQLPQTPDNKVRLWYATVE</sequence>
<dbReference type="Proteomes" id="UP001472978">
    <property type="component" value="Unassembled WGS sequence"/>
</dbReference>
<feature type="chain" id="PRO_5047104182" evidence="5">
    <location>
        <begin position="25"/>
        <end position="524"/>
    </location>
</feature>
<comment type="caution">
    <text evidence="7">The sequence shown here is derived from an EMBL/GenBank/DDBJ whole genome shotgun (WGS) entry which is preliminary data.</text>
</comment>
<dbReference type="InterPro" id="IPR030678">
    <property type="entry name" value="Peptide/Ni-bd"/>
</dbReference>
<evidence type="ECO:0000256" key="5">
    <source>
        <dbReference type="SAM" id="SignalP"/>
    </source>
</evidence>
<protein>
    <submittedName>
        <fullName evidence="7">ABC transporter substrate-binding protein</fullName>
    </submittedName>
</protein>
<name>A0ABV1N8Y9_9GAMM</name>
<comment type="similarity">
    <text evidence="1">Belongs to the bacterial solute-binding protein 5 family.</text>
</comment>
<keyword evidence="8" id="KW-1185">Reference proteome</keyword>
<organism evidence="7 8">
    <name type="scientific">Halomonas pelophila</name>
    <dbReference type="NCBI Taxonomy" id="3151122"/>
    <lineage>
        <taxon>Bacteria</taxon>
        <taxon>Pseudomonadati</taxon>
        <taxon>Pseudomonadota</taxon>
        <taxon>Gammaproteobacteria</taxon>
        <taxon>Oceanospirillales</taxon>
        <taxon>Halomonadaceae</taxon>
        <taxon>Halomonas</taxon>
    </lineage>
</organism>
<accession>A0ABV1N8Y9</accession>
<reference evidence="7 8" key="1">
    <citation type="submission" date="2024-05" db="EMBL/GenBank/DDBJ databases">
        <title>Halomonas sp. CS7 16S ribosomal RNA gene Genome sequencing and assembly.</title>
        <authorList>
            <person name="Yook S."/>
        </authorList>
    </citation>
    <scope>NUCLEOTIDE SEQUENCE [LARGE SCALE GENOMIC DNA]</scope>
    <source>
        <strain evidence="7 8">CS7</strain>
    </source>
</reference>
<dbReference type="SUPFAM" id="SSF53850">
    <property type="entry name" value="Periplasmic binding protein-like II"/>
    <property type="match status" value="1"/>
</dbReference>
<evidence type="ECO:0000256" key="3">
    <source>
        <dbReference type="ARBA" id="ARBA00022729"/>
    </source>
</evidence>
<evidence type="ECO:0000256" key="1">
    <source>
        <dbReference type="ARBA" id="ARBA00005695"/>
    </source>
</evidence>
<evidence type="ECO:0000259" key="6">
    <source>
        <dbReference type="Pfam" id="PF00496"/>
    </source>
</evidence>
<keyword evidence="2" id="KW-0813">Transport</keyword>
<evidence type="ECO:0000313" key="8">
    <source>
        <dbReference type="Proteomes" id="UP001472978"/>
    </source>
</evidence>
<dbReference type="PIRSF" id="PIRSF002741">
    <property type="entry name" value="MppA"/>
    <property type="match status" value="1"/>
</dbReference>
<keyword evidence="3 5" id="KW-0732">Signal</keyword>